<dbReference type="OrthoDB" id="9805821at2"/>
<comment type="similarity">
    <text evidence="1">Belongs to the glycosyl hydrolase 3 family.</text>
</comment>
<dbReference type="InterPro" id="IPR017853">
    <property type="entry name" value="GH"/>
</dbReference>
<gene>
    <name evidence="5" type="ORF">HMPREF0216_00164</name>
</gene>
<dbReference type="GO" id="GO:0004553">
    <property type="term" value="F:hydrolase activity, hydrolyzing O-glycosyl compounds"/>
    <property type="evidence" value="ECO:0007669"/>
    <property type="project" value="InterPro"/>
</dbReference>
<dbReference type="GO" id="GO:0005975">
    <property type="term" value="P:carbohydrate metabolic process"/>
    <property type="evidence" value="ECO:0007669"/>
    <property type="project" value="InterPro"/>
</dbReference>
<dbReference type="InterPro" id="IPR036962">
    <property type="entry name" value="Glyco_hydro_3_N_sf"/>
</dbReference>
<dbReference type="eggNOG" id="COG1472">
    <property type="taxonomic scope" value="Bacteria"/>
</dbReference>
<proteinExistence type="inferred from homology"/>
<dbReference type="STRING" id="545697.HMPREF0216_00164"/>
<evidence type="ECO:0000256" key="1">
    <source>
        <dbReference type="ARBA" id="ARBA00005336"/>
    </source>
</evidence>
<feature type="domain" description="Glycoside hydrolase family 3 N-terminal" evidence="4">
    <location>
        <begin position="64"/>
        <end position="385"/>
    </location>
</feature>
<dbReference type="EMBL" id="AMEZ01000005">
    <property type="protein sequence ID" value="EKY29581.1"/>
    <property type="molecule type" value="Genomic_DNA"/>
</dbReference>
<dbReference type="Pfam" id="PF00933">
    <property type="entry name" value="Glyco_hydro_3"/>
    <property type="match status" value="1"/>
</dbReference>
<dbReference type="Proteomes" id="UP000010420">
    <property type="component" value="Unassembled WGS sequence"/>
</dbReference>
<dbReference type="PATRIC" id="fig|545697.3.peg.163"/>
<evidence type="ECO:0000256" key="2">
    <source>
        <dbReference type="ARBA" id="ARBA00022801"/>
    </source>
</evidence>
<dbReference type="InterPro" id="IPR050226">
    <property type="entry name" value="NagZ_Beta-hexosaminidase"/>
</dbReference>
<dbReference type="PANTHER" id="PTHR30480">
    <property type="entry name" value="BETA-HEXOSAMINIDASE-RELATED"/>
    <property type="match status" value="1"/>
</dbReference>
<dbReference type="Gene3D" id="3.20.20.300">
    <property type="entry name" value="Glycoside hydrolase, family 3, N-terminal domain"/>
    <property type="match status" value="1"/>
</dbReference>
<dbReference type="PANTHER" id="PTHR30480:SF16">
    <property type="entry name" value="GLYCOSIDE HYDROLASE FAMILY 3 DOMAIN PROTEIN"/>
    <property type="match status" value="1"/>
</dbReference>
<keyword evidence="6" id="KW-1185">Reference proteome</keyword>
<comment type="caution">
    <text evidence="5">The sequence shown here is derived from an EMBL/GenBank/DDBJ whole genome shotgun (WGS) entry which is preliminary data.</text>
</comment>
<keyword evidence="3" id="KW-0326">Glycosidase</keyword>
<organism evidence="5 6">
    <name type="scientific">Clostridium celatum DSM 1785</name>
    <dbReference type="NCBI Taxonomy" id="545697"/>
    <lineage>
        <taxon>Bacteria</taxon>
        <taxon>Bacillati</taxon>
        <taxon>Bacillota</taxon>
        <taxon>Clostridia</taxon>
        <taxon>Eubacteriales</taxon>
        <taxon>Clostridiaceae</taxon>
        <taxon>Clostridium</taxon>
    </lineage>
</organism>
<dbReference type="HOGENOM" id="CLU_008392_0_2_9"/>
<evidence type="ECO:0000313" key="5">
    <source>
        <dbReference type="EMBL" id="EKY29581.1"/>
    </source>
</evidence>
<protein>
    <submittedName>
        <fullName evidence="5">Glycosyl hydrolase family 3 protein</fullName>
    </submittedName>
</protein>
<accession>L1QNS5</accession>
<keyword evidence="2 5" id="KW-0378">Hydrolase</keyword>
<dbReference type="NCBIfam" id="NF003740">
    <property type="entry name" value="PRK05337.1"/>
    <property type="match status" value="1"/>
</dbReference>
<dbReference type="RefSeq" id="WP_005209938.1">
    <property type="nucleotide sequence ID" value="NZ_KB291600.1"/>
</dbReference>
<reference evidence="5 6" key="1">
    <citation type="submission" date="2012-05" db="EMBL/GenBank/DDBJ databases">
        <authorList>
            <person name="Weinstock G."/>
            <person name="Sodergren E."/>
            <person name="Lobos E.A."/>
            <person name="Fulton L."/>
            <person name="Fulton R."/>
            <person name="Courtney L."/>
            <person name="Fronick C."/>
            <person name="O'Laughlin M."/>
            <person name="Godfrey J."/>
            <person name="Wilson R.M."/>
            <person name="Miner T."/>
            <person name="Farmer C."/>
            <person name="Delehaunty K."/>
            <person name="Cordes M."/>
            <person name="Minx P."/>
            <person name="Tomlinson C."/>
            <person name="Chen J."/>
            <person name="Wollam A."/>
            <person name="Pepin K.H."/>
            <person name="Bhonagiri V."/>
            <person name="Zhang X."/>
            <person name="Suruliraj S."/>
            <person name="Warren W."/>
            <person name="Mitreva M."/>
            <person name="Mardis E.R."/>
            <person name="Wilson R.K."/>
        </authorList>
    </citation>
    <scope>NUCLEOTIDE SEQUENCE [LARGE SCALE GENOMIC DNA]</scope>
    <source>
        <strain evidence="5 6">DSM 1785</strain>
    </source>
</reference>
<dbReference type="AlphaFoldDB" id="L1QNS5"/>
<evidence type="ECO:0000256" key="3">
    <source>
        <dbReference type="ARBA" id="ARBA00023295"/>
    </source>
</evidence>
<evidence type="ECO:0000259" key="4">
    <source>
        <dbReference type="Pfam" id="PF00933"/>
    </source>
</evidence>
<name>L1QNS5_9CLOT</name>
<dbReference type="SUPFAM" id="SSF51445">
    <property type="entry name" value="(Trans)glycosidases"/>
    <property type="match status" value="1"/>
</dbReference>
<dbReference type="GO" id="GO:0009254">
    <property type="term" value="P:peptidoglycan turnover"/>
    <property type="evidence" value="ECO:0007669"/>
    <property type="project" value="TreeGrafter"/>
</dbReference>
<dbReference type="InterPro" id="IPR001764">
    <property type="entry name" value="Glyco_hydro_3_N"/>
</dbReference>
<evidence type="ECO:0000313" key="6">
    <source>
        <dbReference type="Proteomes" id="UP000010420"/>
    </source>
</evidence>
<sequence length="414" mass="46335">MKRAIIFIILIIGITFFWSCKDNNINDNNIDNKQLDSKEENIVDKSTKEENEDKLQKNIEEMSLNEKIGQMLIVGFDGQNINENIKSLILDNHVGGVIFFSNNVESLEGVINLTNEFKKINTSNKFPLFIAVDEEGGSVSRTPNEFLAIPSAQYIGAFDDENINYNIGKIIADELKQQGYNMDFAPSLDILSNPYNTVIGDRSYGETSDIVSRLGIKTMEGIRDSSIVSVIKHFPGHGDTDVDSHYGLPLVEKSLAELKELELIPFENAIKAGADAIMISHILLTKIDSENPATMSKEVITNVLRENMEFDGVVITDDMTMGAIIENYDIGEASVKSINAGADIILVCHGYENELNVINSIKNAVKNNIISEERINESVYRILKLKEKYKITNENIEINTDVSNINKRIENIFD</sequence>